<organism evidence="3">
    <name type="scientific">Darwinula stevensoni</name>
    <dbReference type="NCBI Taxonomy" id="69355"/>
    <lineage>
        <taxon>Eukaryota</taxon>
        <taxon>Metazoa</taxon>
        <taxon>Ecdysozoa</taxon>
        <taxon>Arthropoda</taxon>
        <taxon>Crustacea</taxon>
        <taxon>Oligostraca</taxon>
        <taxon>Ostracoda</taxon>
        <taxon>Podocopa</taxon>
        <taxon>Podocopida</taxon>
        <taxon>Darwinulocopina</taxon>
        <taxon>Darwinuloidea</taxon>
        <taxon>Darwinulidae</taxon>
        <taxon>Darwinula</taxon>
    </lineage>
</organism>
<evidence type="ECO:0000313" key="4">
    <source>
        <dbReference type="Proteomes" id="UP000677054"/>
    </source>
</evidence>
<keyword evidence="1" id="KW-1133">Transmembrane helix</keyword>
<dbReference type="Gene3D" id="3.30.470.20">
    <property type="entry name" value="ATP-grasp fold, B domain"/>
    <property type="match status" value="1"/>
</dbReference>
<dbReference type="PANTHER" id="PTHR14776">
    <property type="entry name" value="CADHERIN-LIKE AND PC-ESTERASE DOMAIN-CONTAINING PROTEIN 1"/>
    <property type="match status" value="1"/>
</dbReference>
<evidence type="ECO:0000256" key="1">
    <source>
        <dbReference type="SAM" id="Phobius"/>
    </source>
</evidence>
<keyword evidence="4" id="KW-1185">Reference proteome</keyword>
<sequence>MTREHPDMTANILLLEEKREEWLRLNPQRALFANPGPPWWENLQHALRQRGFSIHKYAKFDTIHDPNSTWLLVASSSASFPDFLLELPQRVVPASGLRSLVSSKRALCSTLSTGRGKVETLRESPIAPLCLGMPEDSQRLQHLLDVYSLQHRWIWLPSTVPGQRKQVFTTKDLYGIFQSNGGEWRAGGVLREMMEGGLRVRGSLASLHLLLLVTSFFPLRFFLAPRASLVYFRFDHRRSFNEIPEEEKWSLDDFLLWVRDQRGSKDADLAKQSIEICLVRFLLLLEHLIRTECPQSKRCTECEWDLLTVEMGFNSSLYPFIMDVNLRPSLLDLDDVTRKDLFSEMLDILIPESDSSVATEVDRALSSTSLDVGVMGEGNCGPGHDICLSHDELEILLQYRRESKQSLTSFRLVYPSVDESRHTDFIQELNGAFDHPRPERVLKLHDLYARVHRFFHGFRSRWEKKNEHQLEETTACSNDEGSLGTLRGIELVPGDYTLALQPEFHPLTRNYSAHVPYKHHVVGVKALEAHCNTEARVNHVVGPSGLVNVTVGIGETRVTIYVVDLSSRDSMKAVNKYEIWLKRQARSPAKNRPLPTPSSYEAFAIIQDCDMIFSGNDPCGLFPLGLPWDEFLNQSSQLPICPSAHVSGRWVVPCRCEIQDIPCETCRWDEAVWQPHNCRFKYFQPGDLQRCFAGRKLLFLGDSTTRGILYRLIERVNGSLGFGDKVHGMAVLPPWNGDGGTARAGFFYFPQFWLPSNRRPTFDESLFQLIIKLSPLRNDSSTVIVIGGYGFLASTHIHMISRVLRREGLEGSRVVIKTIGAGLRDSCNSLEEVCRLGVQNNALKALALAKGFRVLDTFNITMARFRDFYPGSCACHFHKTEASGGSGLGLFTVTGPVNAAYTDILLQDLCSAATIDAGRDRER</sequence>
<accession>A0A7R8XES6</accession>
<dbReference type="EMBL" id="CAJPEV010000991">
    <property type="protein sequence ID" value="CAG0889964.1"/>
    <property type="molecule type" value="Genomic_DNA"/>
</dbReference>
<feature type="transmembrane region" description="Helical" evidence="1">
    <location>
        <begin position="203"/>
        <end position="223"/>
    </location>
</feature>
<dbReference type="Proteomes" id="UP000677054">
    <property type="component" value="Unassembled WGS sequence"/>
</dbReference>
<dbReference type="EMBL" id="LR900508">
    <property type="protein sequence ID" value="CAD7245917.1"/>
    <property type="molecule type" value="Genomic_DNA"/>
</dbReference>
<keyword evidence="1" id="KW-0812">Transmembrane</keyword>
<feature type="domain" description="Cadherin-like beta-sandwich-like" evidence="2">
    <location>
        <begin position="500"/>
        <end position="565"/>
    </location>
</feature>
<dbReference type="OrthoDB" id="2016263at2759"/>
<evidence type="ECO:0000313" key="3">
    <source>
        <dbReference type="EMBL" id="CAD7245917.1"/>
    </source>
</evidence>
<name>A0A7R8XES6_9CRUS</name>
<dbReference type="AlphaFoldDB" id="A0A7R8XES6"/>
<keyword evidence="1" id="KW-0472">Membrane</keyword>
<dbReference type="InterPro" id="IPR025883">
    <property type="entry name" value="Cadherin-like_domain"/>
</dbReference>
<dbReference type="PANTHER" id="PTHR14776:SF1">
    <property type="entry name" value="CADHERIN-LIKE AND PC-ESTERASE DOMAIN-CONTAINING PROTEIN 1"/>
    <property type="match status" value="1"/>
</dbReference>
<evidence type="ECO:0000259" key="2">
    <source>
        <dbReference type="Pfam" id="PF12733"/>
    </source>
</evidence>
<protein>
    <recommendedName>
        <fullName evidence="2">Cadherin-like beta-sandwich-like domain-containing protein</fullName>
    </recommendedName>
</protein>
<dbReference type="Pfam" id="PF12733">
    <property type="entry name" value="Cadherin-like"/>
    <property type="match status" value="1"/>
</dbReference>
<gene>
    <name evidence="3" type="ORF">DSTB1V02_LOCUS5783</name>
</gene>
<proteinExistence type="predicted"/>
<reference evidence="3" key="1">
    <citation type="submission" date="2020-11" db="EMBL/GenBank/DDBJ databases">
        <authorList>
            <person name="Tran Van P."/>
        </authorList>
    </citation>
    <scope>NUCLEOTIDE SEQUENCE</scope>
</reference>